<evidence type="ECO:0000313" key="3">
    <source>
        <dbReference type="Proteomes" id="UP001497516"/>
    </source>
</evidence>
<name>A0AAV2EAL0_9ROSI</name>
<gene>
    <name evidence="2" type="ORF">LTRI10_LOCUS24297</name>
</gene>
<keyword evidence="3" id="KW-1185">Reference proteome</keyword>
<protein>
    <submittedName>
        <fullName evidence="2">Uncharacterized protein</fullName>
    </submittedName>
</protein>
<organism evidence="2 3">
    <name type="scientific">Linum trigynum</name>
    <dbReference type="NCBI Taxonomy" id="586398"/>
    <lineage>
        <taxon>Eukaryota</taxon>
        <taxon>Viridiplantae</taxon>
        <taxon>Streptophyta</taxon>
        <taxon>Embryophyta</taxon>
        <taxon>Tracheophyta</taxon>
        <taxon>Spermatophyta</taxon>
        <taxon>Magnoliopsida</taxon>
        <taxon>eudicotyledons</taxon>
        <taxon>Gunneridae</taxon>
        <taxon>Pentapetalae</taxon>
        <taxon>rosids</taxon>
        <taxon>fabids</taxon>
        <taxon>Malpighiales</taxon>
        <taxon>Linaceae</taxon>
        <taxon>Linum</taxon>
    </lineage>
</organism>
<dbReference type="Proteomes" id="UP001497516">
    <property type="component" value="Chromosome 4"/>
</dbReference>
<reference evidence="2 3" key="1">
    <citation type="submission" date="2024-04" db="EMBL/GenBank/DDBJ databases">
        <authorList>
            <person name="Fracassetti M."/>
        </authorList>
    </citation>
    <scope>NUCLEOTIDE SEQUENCE [LARGE SCALE GENOMIC DNA]</scope>
</reference>
<proteinExistence type="predicted"/>
<dbReference type="AlphaFoldDB" id="A0AAV2EAL0"/>
<dbReference type="EMBL" id="OZ034817">
    <property type="protein sequence ID" value="CAL1383001.1"/>
    <property type="molecule type" value="Genomic_DNA"/>
</dbReference>
<sequence>MGRQAKSGRVSQVVKAFETRLVMDDSGLGKGFRKPTYPSLKKRLEMVKSKNEAVLHDLNEYETNFFILVLGVKRRALDEIDGEVAETPTAEKRFVGENDGTDKVEEASLEWPHPDK</sequence>
<feature type="region of interest" description="Disordered" evidence="1">
    <location>
        <begin position="88"/>
        <end position="116"/>
    </location>
</feature>
<evidence type="ECO:0000313" key="2">
    <source>
        <dbReference type="EMBL" id="CAL1383001.1"/>
    </source>
</evidence>
<evidence type="ECO:0000256" key="1">
    <source>
        <dbReference type="SAM" id="MobiDB-lite"/>
    </source>
</evidence>
<feature type="compositionally biased region" description="Basic and acidic residues" evidence="1">
    <location>
        <begin position="89"/>
        <end position="116"/>
    </location>
</feature>
<accession>A0AAV2EAL0</accession>